<sequence length="230" mass="24595">MPNDQGETPFASVRRPRPLPVLVLADVSGSMAEHGKIEALNQAMASMIGAFARERSPRGEITIGVLTFGGQGAALHLRPVPAASVTWTNMDAVGGPSGTPMGAVFELARRVLDDEDLVPASAYDPTLVLISDGRPTSEWRPQLDRLLGSPRGGRSLRLAVAIGPEAGSAAYQVLEAFVADPLYPVVRAEEADRVTEIFRYLTRSMSVRVNSARPDDVSVFDPDDLSDLSD</sequence>
<keyword evidence="3" id="KW-1185">Reference proteome</keyword>
<dbReference type="InterPro" id="IPR002035">
    <property type="entry name" value="VWF_A"/>
</dbReference>
<reference evidence="2 3" key="1">
    <citation type="submission" date="2019-11" db="EMBL/GenBank/DDBJ databases">
        <authorList>
            <person name="Cao P."/>
        </authorList>
    </citation>
    <scope>NUCLEOTIDE SEQUENCE [LARGE SCALE GENOMIC DNA]</scope>
    <source>
        <strain evidence="2 3">NEAU-AAG5</strain>
    </source>
</reference>
<protein>
    <submittedName>
        <fullName evidence="2">VWA domain-containing protein</fullName>
    </submittedName>
</protein>
<evidence type="ECO:0000259" key="1">
    <source>
        <dbReference type="PROSITE" id="PS50234"/>
    </source>
</evidence>
<dbReference type="Gene3D" id="3.40.50.410">
    <property type="entry name" value="von Willebrand factor, type A domain"/>
    <property type="match status" value="1"/>
</dbReference>
<dbReference type="Proteomes" id="UP000432015">
    <property type="component" value="Unassembled WGS sequence"/>
</dbReference>
<evidence type="ECO:0000313" key="2">
    <source>
        <dbReference type="EMBL" id="MUN35685.1"/>
    </source>
</evidence>
<evidence type="ECO:0000313" key="3">
    <source>
        <dbReference type="Proteomes" id="UP000432015"/>
    </source>
</evidence>
<proteinExistence type="predicted"/>
<accession>A0A7K1KUH4</accession>
<dbReference type="SUPFAM" id="SSF53300">
    <property type="entry name" value="vWA-like"/>
    <property type="match status" value="1"/>
</dbReference>
<gene>
    <name evidence="2" type="ORF">GNZ18_03610</name>
</gene>
<feature type="domain" description="VWFA" evidence="1">
    <location>
        <begin position="20"/>
        <end position="201"/>
    </location>
</feature>
<dbReference type="Pfam" id="PF13519">
    <property type="entry name" value="VWA_2"/>
    <property type="match status" value="1"/>
</dbReference>
<dbReference type="PROSITE" id="PS50234">
    <property type="entry name" value="VWFA"/>
    <property type="match status" value="1"/>
</dbReference>
<name>A0A7K1KUH4_9ACTN</name>
<comment type="caution">
    <text evidence="2">The sequence shown here is derived from an EMBL/GenBank/DDBJ whole genome shotgun (WGS) entry which is preliminary data.</text>
</comment>
<dbReference type="EMBL" id="WOFH01000001">
    <property type="protein sequence ID" value="MUN35685.1"/>
    <property type="molecule type" value="Genomic_DNA"/>
</dbReference>
<organism evidence="2 3">
    <name type="scientific">Actinomadura litoris</name>
    <dbReference type="NCBI Taxonomy" id="2678616"/>
    <lineage>
        <taxon>Bacteria</taxon>
        <taxon>Bacillati</taxon>
        <taxon>Actinomycetota</taxon>
        <taxon>Actinomycetes</taxon>
        <taxon>Streptosporangiales</taxon>
        <taxon>Thermomonosporaceae</taxon>
        <taxon>Actinomadura</taxon>
    </lineage>
</organism>
<dbReference type="RefSeq" id="WP_156214581.1">
    <property type="nucleotide sequence ID" value="NZ_WOFH01000001.1"/>
</dbReference>
<dbReference type="AlphaFoldDB" id="A0A7K1KUH4"/>
<dbReference type="InterPro" id="IPR036465">
    <property type="entry name" value="vWFA_dom_sf"/>
</dbReference>